<keyword evidence="2" id="KW-0808">Transferase</keyword>
<dbReference type="GO" id="GO:0016740">
    <property type="term" value="F:transferase activity"/>
    <property type="evidence" value="ECO:0007669"/>
    <property type="project" value="UniProtKB-KW"/>
</dbReference>
<dbReference type="AlphaFoldDB" id="A0AAD6HPZ5"/>
<evidence type="ECO:0000313" key="2">
    <source>
        <dbReference type="EMBL" id="KAJ5728341.1"/>
    </source>
</evidence>
<keyword evidence="1" id="KW-0812">Transmembrane</keyword>
<evidence type="ECO:0000256" key="1">
    <source>
        <dbReference type="SAM" id="Phobius"/>
    </source>
</evidence>
<keyword evidence="3" id="KW-1185">Reference proteome</keyword>
<evidence type="ECO:0000313" key="3">
    <source>
        <dbReference type="Proteomes" id="UP001215712"/>
    </source>
</evidence>
<name>A0AAD6HPZ5_9EURO</name>
<keyword evidence="1" id="KW-1133">Transmembrane helix</keyword>
<dbReference type="Proteomes" id="UP001215712">
    <property type="component" value="Unassembled WGS sequence"/>
</dbReference>
<reference evidence="2" key="1">
    <citation type="journal article" date="2023" name="IMA Fungus">
        <title>Comparative genomic study of the Penicillium genus elucidates a diverse pangenome and 15 lateral gene transfer events.</title>
        <authorList>
            <person name="Petersen C."/>
            <person name="Sorensen T."/>
            <person name="Nielsen M.R."/>
            <person name="Sondergaard T.E."/>
            <person name="Sorensen J.L."/>
            <person name="Fitzpatrick D.A."/>
            <person name="Frisvad J.C."/>
            <person name="Nielsen K.L."/>
        </authorList>
    </citation>
    <scope>NUCLEOTIDE SEQUENCE</scope>
    <source>
        <strain evidence="2">IBT 17514</strain>
    </source>
</reference>
<feature type="transmembrane region" description="Helical" evidence="1">
    <location>
        <begin position="15"/>
        <end position="35"/>
    </location>
</feature>
<comment type="caution">
    <text evidence="2">The sequence shown here is derived from an EMBL/GenBank/DDBJ whole genome shotgun (WGS) entry which is preliminary data.</text>
</comment>
<dbReference type="Gene3D" id="3.90.550.10">
    <property type="entry name" value="Spore Coat Polysaccharide Biosynthesis Protein SpsA, Chain A"/>
    <property type="match status" value="1"/>
</dbReference>
<sequence length="342" mass="38557">MHETGRPEEFMSKKLISFCLLSIVFTIVLLFGTPIPPPAGVDGPASPAPPSTNQLQGRYAITTFLGLRGDGKDQGDDSDTEYVNTRTLVYQLLHAPSTKLHKEVPIIVLVNENVRESKRQRLRDDGVIIVEVETISNDRWGDMATRLRIFDPTVVSYEKILFIDADTVLTRPIDKIFNDPSTKLSPVKHHSRNTPDKVDGLPEKFIMAASPVMARDVGSDSARADVPFCNGLFLYSPSRELFSYYQGLLDESELYYTGDKGHDLLNYAHRRGGPMPWQSLHGSWYLDWPGDNDLDGKTPLLHTKWQARDGEVSYSNSAVGKYAQARRWEMEGYWIGKDEAFM</sequence>
<proteinExistence type="predicted"/>
<dbReference type="InterPro" id="IPR029044">
    <property type="entry name" value="Nucleotide-diphossugar_trans"/>
</dbReference>
<dbReference type="PANTHER" id="PTHR11183">
    <property type="entry name" value="GLYCOGENIN SUBFAMILY MEMBER"/>
    <property type="match status" value="1"/>
</dbReference>
<organism evidence="2 3">
    <name type="scientific">Penicillium malachiteum</name>
    <dbReference type="NCBI Taxonomy" id="1324776"/>
    <lineage>
        <taxon>Eukaryota</taxon>
        <taxon>Fungi</taxon>
        <taxon>Dikarya</taxon>
        <taxon>Ascomycota</taxon>
        <taxon>Pezizomycotina</taxon>
        <taxon>Eurotiomycetes</taxon>
        <taxon>Eurotiomycetidae</taxon>
        <taxon>Eurotiales</taxon>
        <taxon>Aspergillaceae</taxon>
        <taxon>Penicillium</taxon>
    </lineage>
</organism>
<dbReference type="InterPro" id="IPR050587">
    <property type="entry name" value="GNT1/Glycosyltrans_8"/>
</dbReference>
<dbReference type="EMBL" id="JAQJAN010000005">
    <property type="protein sequence ID" value="KAJ5728341.1"/>
    <property type="molecule type" value="Genomic_DNA"/>
</dbReference>
<gene>
    <name evidence="2" type="ORF">N7493_004671</name>
</gene>
<accession>A0AAD6HPZ5</accession>
<reference evidence="2" key="2">
    <citation type="submission" date="2023-01" db="EMBL/GenBank/DDBJ databases">
        <authorList>
            <person name="Petersen C."/>
        </authorList>
    </citation>
    <scope>NUCLEOTIDE SEQUENCE</scope>
    <source>
        <strain evidence="2">IBT 17514</strain>
    </source>
</reference>
<dbReference type="SUPFAM" id="SSF53448">
    <property type="entry name" value="Nucleotide-diphospho-sugar transferases"/>
    <property type="match status" value="1"/>
</dbReference>
<protein>
    <submittedName>
        <fullName evidence="2">Glycosyl transferase family 8 protein</fullName>
    </submittedName>
</protein>
<keyword evidence="1" id="KW-0472">Membrane</keyword>